<sequence length="201" mass="22617">MDRIVTISLPTFENEKTVKTKLKEDSPYLLVESLPKSWKKLAKEGGNVFGSYEISNMLPIHNATGIRDLKQITKMGKAVKSGKHILGNADLPNIKMVVAPSGRLLVFDGHHSLISYYNQGKRYLSEIPYLVISDNGFGPVTPEEISFFFPKDFREEVIRSWENYTVNWEAAAGNQVEKRRVSNFAELVAALGKRDKSAVKN</sequence>
<gene>
    <name evidence="1" type="ORF">A3F35_01960</name>
</gene>
<evidence type="ECO:0008006" key="3">
    <source>
        <dbReference type="Google" id="ProtNLM"/>
    </source>
</evidence>
<accession>A0A1G1WMU7</accession>
<organism evidence="1 2">
    <name type="scientific">Candidatus Woykebacteria bacterium RIFCSPHIGHO2_12_FULL_45_10</name>
    <dbReference type="NCBI Taxonomy" id="1802603"/>
    <lineage>
        <taxon>Bacteria</taxon>
        <taxon>Candidatus Woykeibacteriota</taxon>
    </lineage>
</organism>
<dbReference type="STRING" id="1802603.A3F35_01960"/>
<evidence type="ECO:0000313" key="1">
    <source>
        <dbReference type="EMBL" id="OGY29062.1"/>
    </source>
</evidence>
<evidence type="ECO:0000313" key="2">
    <source>
        <dbReference type="Proteomes" id="UP000178068"/>
    </source>
</evidence>
<proteinExistence type="predicted"/>
<reference evidence="1 2" key="1">
    <citation type="journal article" date="2016" name="Nat. Commun.">
        <title>Thousands of microbial genomes shed light on interconnected biogeochemical processes in an aquifer system.</title>
        <authorList>
            <person name="Anantharaman K."/>
            <person name="Brown C.T."/>
            <person name="Hug L.A."/>
            <person name="Sharon I."/>
            <person name="Castelle C.J."/>
            <person name="Probst A.J."/>
            <person name="Thomas B.C."/>
            <person name="Singh A."/>
            <person name="Wilkins M.J."/>
            <person name="Karaoz U."/>
            <person name="Brodie E.L."/>
            <person name="Williams K.H."/>
            <person name="Hubbard S.S."/>
            <person name="Banfield J.F."/>
        </authorList>
    </citation>
    <scope>NUCLEOTIDE SEQUENCE [LARGE SCALE GENOMIC DNA]</scope>
</reference>
<protein>
    <recommendedName>
        <fullName evidence="3">ParB/Sulfiredoxin domain-containing protein</fullName>
    </recommendedName>
</protein>
<name>A0A1G1WMU7_9BACT</name>
<dbReference type="Proteomes" id="UP000178068">
    <property type="component" value="Unassembled WGS sequence"/>
</dbReference>
<dbReference type="EMBL" id="MHCZ01000042">
    <property type="protein sequence ID" value="OGY29062.1"/>
    <property type="molecule type" value="Genomic_DNA"/>
</dbReference>
<comment type="caution">
    <text evidence="1">The sequence shown here is derived from an EMBL/GenBank/DDBJ whole genome shotgun (WGS) entry which is preliminary data.</text>
</comment>
<dbReference type="AlphaFoldDB" id="A0A1G1WMU7"/>